<accession>A0A9E2NTT5</accession>
<proteinExistence type="predicted"/>
<dbReference type="GO" id="GO:0030153">
    <property type="term" value="P:bacteriocin immunity"/>
    <property type="evidence" value="ECO:0007669"/>
    <property type="project" value="InterPro"/>
</dbReference>
<protein>
    <submittedName>
        <fullName evidence="1">Bacteriocin immunity protein</fullName>
    </submittedName>
</protein>
<dbReference type="Pfam" id="PF08951">
    <property type="entry name" value="EntA_Immun"/>
    <property type="match status" value="1"/>
</dbReference>
<reference evidence="1" key="1">
    <citation type="journal article" date="2021" name="PeerJ">
        <title>Extensive microbial diversity within the chicken gut microbiome revealed by metagenomics and culture.</title>
        <authorList>
            <person name="Gilroy R."/>
            <person name="Ravi A."/>
            <person name="Getino M."/>
            <person name="Pursley I."/>
            <person name="Horton D.L."/>
            <person name="Alikhan N.F."/>
            <person name="Baker D."/>
            <person name="Gharbi K."/>
            <person name="Hall N."/>
            <person name="Watson M."/>
            <person name="Adriaenssens E.M."/>
            <person name="Foster-Nyarko E."/>
            <person name="Jarju S."/>
            <person name="Secka A."/>
            <person name="Antonio M."/>
            <person name="Oren A."/>
            <person name="Chaudhuri R.R."/>
            <person name="La Ragione R."/>
            <person name="Hildebrand F."/>
            <person name="Pallen M.J."/>
        </authorList>
    </citation>
    <scope>NUCLEOTIDE SEQUENCE</scope>
    <source>
        <strain evidence="1">F6-686</strain>
    </source>
</reference>
<dbReference type="AlphaFoldDB" id="A0A9E2NTT5"/>
<organism evidence="1 2">
    <name type="scientific">Candidatus Lactobacillus pullistercoris</name>
    <dbReference type="NCBI Taxonomy" id="2838636"/>
    <lineage>
        <taxon>Bacteria</taxon>
        <taxon>Bacillati</taxon>
        <taxon>Bacillota</taxon>
        <taxon>Bacilli</taxon>
        <taxon>Lactobacillales</taxon>
        <taxon>Lactobacillaceae</taxon>
        <taxon>Lactobacillus</taxon>
    </lineage>
</organism>
<evidence type="ECO:0000313" key="2">
    <source>
        <dbReference type="Proteomes" id="UP000823844"/>
    </source>
</evidence>
<comment type="caution">
    <text evidence="1">The sequence shown here is derived from an EMBL/GenBank/DDBJ whole genome shotgun (WGS) entry which is preliminary data.</text>
</comment>
<reference evidence="1" key="2">
    <citation type="submission" date="2021-04" db="EMBL/GenBank/DDBJ databases">
        <authorList>
            <person name="Gilroy R."/>
        </authorList>
    </citation>
    <scope>NUCLEOTIDE SEQUENCE</scope>
    <source>
        <strain evidence="1">F6-686</strain>
    </source>
</reference>
<dbReference type="Proteomes" id="UP000823844">
    <property type="component" value="Unassembled WGS sequence"/>
</dbReference>
<sequence length="70" mass="8429">MSEKERQALVQARKNLDKDMYFPRILTTLEIELRPIALKSELTPKMEKVYSMLIEERFRSDLNWAGFMFM</sequence>
<gene>
    <name evidence="1" type="ORF">H9806_05525</name>
</gene>
<dbReference type="CDD" id="cd21059">
    <property type="entry name" value="LciA-like"/>
    <property type="match status" value="1"/>
</dbReference>
<dbReference type="EMBL" id="JAHLFT010000070">
    <property type="protein sequence ID" value="MBU3828576.1"/>
    <property type="molecule type" value="Genomic_DNA"/>
</dbReference>
<name>A0A9E2NTT5_9LACO</name>
<dbReference type="InterPro" id="IPR015046">
    <property type="entry name" value="LciA_Immunity-like"/>
</dbReference>
<evidence type="ECO:0000313" key="1">
    <source>
        <dbReference type="EMBL" id="MBU3828576.1"/>
    </source>
</evidence>